<name>A0ABS9U9W7_9BACL</name>
<dbReference type="RefSeq" id="WP_241368157.1">
    <property type="nucleotide sequence ID" value="NZ_JAKZFC010000001.1"/>
</dbReference>
<evidence type="ECO:0000313" key="1">
    <source>
        <dbReference type="EMBL" id="MCH7321121.1"/>
    </source>
</evidence>
<reference evidence="1 2" key="1">
    <citation type="submission" date="2022-03" db="EMBL/GenBank/DDBJ databases">
        <authorList>
            <person name="Jo J.-H."/>
            <person name="Im W.-T."/>
        </authorList>
    </citation>
    <scope>NUCLEOTIDE SEQUENCE [LARGE SCALE GENOMIC DNA]</scope>
    <source>
        <strain evidence="1 2">MA9</strain>
    </source>
</reference>
<protein>
    <recommendedName>
        <fullName evidence="3">Alpha-ribazole kinase</fullName>
    </recommendedName>
</protein>
<gene>
    <name evidence="1" type="ORF">LZ480_04380</name>
</gene>
<sequence length="227" mass="24779">MRNAIEVNEFIVTIDNSGCIGSKDLDAVHVPDEITAYFTARTAILEQLCAGAQPIQLLMANFSGDAVWASYEQGFQRAFDEMKLAMPPLTGSSESNFQALQSAVSLTIIGQKKFQRTVQDCVFFVVGEPLVGNDVLANPNKVAKLHELYEGLVDETIAAIWPTGSKGIATEIERFIGKGYTSDVELHTSAGPSCAVLVAVQHQNIQSFKEKISAPIYEITALKKYFK</sequence>
<organism evidence="1 2">
    <name type="scientific">Solibacillus palustris</name>
    <dbReference type="NCBI Taxonomy" id="2908203"/>
    <lineage>
        <taxon>Bacteria</taxon>
        <taxon>Bacillati</taxon>
        <taxon>Bacillota</taxon>
        <taxon>Bacilli</taxon>
        <taxon>Bacillales</taxon>
        <taxon>Caryophanaceae</taxon>
        <taxon>Solibacillus</taxon>
    </lineage>
</organism>
<evidence type="ECO:0008006" key="3">
    <source>
        <dbReference type="Google" id="ProtNLM"/>
    </source>
</evidence>
<evidence type="ECO:0000313" key="2">
    <source>
        <dbReference type="Proteomes" id="UP001316087"/>
    </source>
</evidence>
<accession>A0ABS9U9W7</accession>
<keyword evidence="2" id="KW-1185">Reference proteome</keyword>
<proteinExistence type="predicted"/>
<comment type="caution">
    <text evidence="1">The sequence shown here is derived from an EMBL/GenBank/DDBJ whole genome shotgun (WGS) entry which is preliminary data.</text>
</comment>
<dbReference type="EMBL" id="JAKZFC010000001">
    <property type="protein sequence ID" value="MCH7321121.1"/>
    <property type="molecule type" value="Genomic_DNA"/>
</dbReference>
<dbReference type="Proteomes" id="UP001316087">
    <property type="component" value="Unassembled WGS sequence"/>
</dbReference>